<keyword evidence="1" id="KW-0175">Coiled coil</keyword>
<accession>A0A2N9EN91</accession>
<evidence type="ECO:0000313" key="5">
    <source>
        <dbReference type="EMBL" id="SPC76161.1"/>
    </source>
</evidence>
<proteinExistence type="predicted"/>
<keyword evidence="3" id="KW-1133">Transmembrane helix</keyword>
<gene>
    <name evidence="5" type="ORF">FSB_LOCUS4043</name>
</gene>
<dbReference type="InterPro" id="IPR007321">
    <property type="entry name" value="Transposase_28"/>
</dbReference>
<protein>
    <recommendedName>
        <fullName evidence="4">Transposase (putative) gypsy type domain-containing protein</fullName>
    </recommendedName>
</protein>
<evidence type="ECO:0000259" key="4">
    <source>
        <dbReference type="Pfam" id="PF04195"/>
    </source>
</evidence>
<evidence type="ECO:0000256" key="2">
    <source>
        <dbReference type="SAM" id="MobiDB-lite"/>
    </source>
</evidence>
<dbReference type="AlphaFoldDB" id="A0A2N9EN91"/>
<dbReference type="Pfam" id="PF04195">
    <property type="entry name" value="Transposase_28"/>
    <property type="match status" value="1"/>
</dbReference>
<feature type="region of interest" description="Disordered" evidence="2">
    <location>
        <begin position="434"/>
        <end position="462"/>
    </location>
</feature>
<feature type="transmembrane region" description="Helical" evidence="3">
    <location>
        <begin position="122"/>
        <end position="142"/>
    </location>
</feature>
<dbReference type="EMBL" id="OIVN01000202">
    <property type="protein sequence ID" value="SPC76161.1"/>
    <property type="molecule type" value="Genomic_DNA"/>
</dbReference>
<organism evidence="5">
    <name type="scientific">Fagus sylvatica</name>
    <name type="common">Beechnut</name>
    <dbReference type="NCBI Taxonomy" id="28930"/>
    <lineage>
        <taxon>Eukaryota</taxon>
        <taxon>Viridiplantae</taxon>
        <taxon>Streptophyta</taxon>
        <taxon>Embryophyta</taxon>
        <taxon>Tracheophyta</taxon>
        <taxon>Spermatophyta</taxon>
        <taxon>Magnoliopsida</taxon>
        <taxon>eudicotyledons</taxon>
        <taxon>Gunneridae</taxon>
        <taxon>Pentapetalae</taxon>
        <taxon>rosids</taxon>
        <taxon>fabids</taxon>
        <taxon>Fagales</taxon>
        <taxon>Fagaceae</taxon>
        <taxon>Fagus</taxon>
    </lineage>
</organism>
<feature type="compositionally biased region" description="Basic and acidic residues" evidence="2">
    <location>
        <begin position="439"/>
        <end position="457"/>
    </location>
</feature>
<feature type="region of interest" description="Disordered" evidence="2">
    <location>
        <begin position="672"/>
        <end position="691"/>
    </location>
</feature>
<feature type="coiled-coil region" evidence="1">
    <location>
        <begin position="562"/>
        <end position="596"/>
    </location>
</feature>
<sequence length="691" mass="77121">MNRDPCAHALRAVEAWIRGAVEAWTRGSGDGEWGLLAADPAKDQLVQETVKGCTGGGLVKEPPMLKSDVRPPDQDVSFESIEVRKRVCTLFKGFFALYRSYVIDFSGVVACLARGPGAVYSWIFIPVVSAGIVVIMFILASLSQSFKLFFVGVSSVLHRLAAELYSIVYPALSTWKVVRSRMAANEAEWSLPLSEELPEGLSGESAGRVAREVSSEATLSTSGSRPLPWVNRSWKALSYFSKINQDDVDRIRCRYQIPDDVVLRIPDSDERACCPKYEGDVAFYEADLRAGLRFPMQPFMRDLLDYLSLAPGQVAPNGWRTIISCMVMWRVNSNRQEDLTVDEFLFCYEPLLDRPLLHFVWKERISRILEIEDRRYTIFIEPDLLASFSFGPAPNTTIKALLKANKKRADTMKLNKSKLRQLAQLGEVAAAPVTLKRKRADEGSSRRAEEAPPRHPPQDAVPLAKDVPPVIMVDVDPNPQADPSVATVNQSPHVAIDKAKAAFTSRDMDDYAAAHTEDVHYLLIHSLMWGLNEVMVMSQRCISVEEDLAALRAKSMADEVEMKNAKRAVLELTRERKDALAEVESLKKDLKDRDKDIEVAVAAKDKVVADLQHLVGQVEGSKAVAVSEFRASKAFEDINTHYFLFGFEAFRKQVVQRFPGLDFSALQPYDDEDSVVDATQDQAGDDDVLSK</sequence>
<feature type="domain" description="Transposase (putative) gypsy type" evidence="4">
    <location>
        <begin position="285"/>
        <end position="323"/>
    </location>
</feature>
<reference evidence="5" key="1">
    <citation type="submission" date="2018-02" db="EMBL/GenBank/DDBJ databases">
        <authorList>
            <person name="Cohen D.B."/>
            <person name="Kent A.D."/>
        </authorList>
    </citation>
    <scope>NUCLEOTIDE SEQUENCE</scope>
</reference>
<keyword evidence="3" id="KW-0812">Transmembrane</keyword>
<evidence type="ECO:0000256" key="1">
    <source>
        <dbReference type="SAM" id="Coils"/>
    </source>
</evidence>
<name>A0A2N9EN91_FAGSY</name>
<keyword evidence="3" id="KW-0472">Membrane</keyword>
<evidence type="ECO:0000256" key="3">
    <source>
        <dbReference type="SAM" id="Phobius"/>
    </source>
</evidence>